<sequence length="72" mass="8013">MKTLIMLSAITLILSACGTGSQRENEQNADTVNSEIRPIPQDTVETDTAEKDTVNYSERDRNLMKDVLKNAN</sequence>
<reference evidence="2" key="1">
    <citation type="journal article" date="2019" name="Int. J. Syst. Evol. Microbiol.">
        <title>The Global Catalogue of Microorganisms (GCM) 10K type strain sequencing project: providing services to taxonomists for standard genome sequencing and annotation.</title>
        <authorList>
            <consortium name="The Broad Institute Genomics Platform"/>
            <consortium name="The Broad Institute Genome Sequencing Center for Infectious Disease"/>
            <person name="Wu L."/>
            <person name="Ma J."/>
        </authorList>
    </citation>
    <scope>NUCLEOTIDE SEQUENCE [LARGE SCALE GENOMIC DNA]</scope>
    <source>
        <strain evidence="2">JCM 17858</strain>
    </source>
</reference>
<dbReference type="Proteomes" id="UP001500394">
    <property type="component" value="Unassembled WGS sequence"/>
</dbReference>
<dbReference type="EMBL" id="BAABGR010000029">
    <property type="protein sequence ID" value="GAA4517907.1"/>
    <property type="molecule type" value="Genomic_DNA"/>
</dbReference>
<accession>A0ABP8R4M0</accession>
<proteinExistence type="predicted"/>
<evidence type="ECO:0000313" key="2">
    <source>
        <dbReference type="Proteomes" id="UP001500394"/>
    </source>
</evidence>
<comment type="caution">
    <text evidence="1">The sequence shown here is derived from an EMBL/GenBank/DDBJ whole genome shotgun (WGS) entry which is preliminary data.</text>
</comment>
<gene>
    <name evidence="1" type="ORF">GCM10023173_18900</name>
</gene>
<keyword evidence="2" id="KW-1185">Reference proteome</keyword>
<protein>
    <submittedName>
        <fullName evidence="1">Uncharacterized protein</fullName>
    </submittedName>
</protein>
<dbReference type="RefSeq" id="WP_345067875.1">
    <property type="nucleotide sequence ID" value="NZ_BAABGR010000029.1"/>
</dbReference>
<dbReference type="PROSITE" id="PS51257">
    <property type="entry name" value="PROKAR_LIPOPROTEIN"/>
    <property type="match status" value="1"/>
</dbReference>
<name>A0ABP8R4M0_9SPHI</name>
<organism evidence="1 2">
    <name type="scientific">Sphingobacterium thermophilum</name>
    <dbReference type="NCBI Taxonomy" id="768534"/>
    <lineage>
        <taxon>Bacteria</taxon>
        <taxon>Pseudomonadati</taxon>
        <taxon>Bacteroidota</taxon>
        <taxon>Sphingobacteriia</taxon>
        <taxon>Sphingobacteriales</taxon>
        <taxon>Sphingobacteriaceae</taxon>
        <taxon>Sphingobacterium</taxon>
    </lineage>
</organism>
<evidence type="ECO:0000313" key="1">
    <source>
        <dbReference type="EMBL" id="GAA4517907.1"/>
    </source>
</evidence>